<feature type="compositionally biased region" description="Polar residues" evidence="1">
    <location>
        <begin position="346"/>
        <end position="358"/>
    </location>
</feature>
<feature type="compositionally biased region" description="Low complexity" evidence="1">
    <location>
        <begin position="161"/>
        <end position="176"/>
    </location>
</feature>
<feature type="region of interest" description="Disordered" evidence="1">
    <location>
        <begin position="191"/>
        <end position="211"/>
    </location>
</feature>
<organism evidence="3 4">
    <name type="scientific">Rhizoclosmatium globosum</name>
    <dbReference type="NCBI Taxonomy" id="329046"/>
    <lineage>
        <taxon>Eukaryota</taxon>
        <taxon>Fungi</taxon>
        <taxon>Fungi incertae sedis</taxon>
        <taxon>Chytridiomycota</taxon>
        <taxon>Chytridiomycota incertae sedis</taxon>
        <taxon>Chytridiomycetes</taxon>
        <taxon>Chytridiales</taxon>
        <taxon>Chytriomycetaceae</taxon>
        <taxon>Rhizoclosmatium</taxon>
    </lineage>
</organism>
<dbReference type="GO" id="GO:0035725">
    <property type="term" value="P:sodium ion transmembrane transport"/>
    <property type="evidence" value="ECO:0007669"/>
    <property type="project" value="TreeGrafter"/>
</dbReference>
<keyword evidence="2" id="KW-0472">Membrane</keyword>
<feature type="region of interest" description="Disordered" evidence="1">
    <location>
        <begin position="334"/>
        <end position="358"/>
    </location>
</feature>
<dbReference type="GO" id="GO:0005249">
    <property type="term" value="F:voltage-gated potassium channel activity"/>
    <property type="evidence" value="ECO:0007669"/>
    <property type="project" value="TreeGrafter"/>
</dbReference>
<dbReference type="Pfam" id="PF06102">
    <property type="entry name" value="RRP36"/>
    <property type="match status" value="1"/>
</dbReference>
<evidence type="ECO:0000256" key="2">
    <source>
        <dbReference type="SAM" id="Phobius"/>
    </source>
</evidence>
<gene>
    <name evidence="3" type="ORF">BCR33DRAFT_72360</name>
</gene>
<proteinExistence type="predicted"/>
<dbReference type="Proteomes" id="UP000193642">
    <property type="component" value="Unassembled WGS sequence"/>
</dbReference>
<keyword evidence="2" id="KW-1133">Transmembrane helix</keyword>
<dbReference type="GO" id="GO:0003254">
    <property type="term" value="P:regulation of membrane depolarization"/>
    <property type="evidence" value="ECO:0007669"/>
    <property type="project" value="TreeGrafter"/>
</dbReference>
<feature type="region of interest" description="Disordered" evidence="1">
    <location>
        <begin position="370"/>
        <end position="402"/>
    </location>
</feature>
<feature type="transmembrane region" description="Helical" evidence="2">
    <location>
        <begin position="522"/>
        <end position="542"/>
    </location>
</feature>
<dbReference type="OrthoDB" id="2184769at2759"/>
<dbReference type="GO" id="GO:0098855">
    <property type="term" value="C:HCN channel complex"/>
    <property type="evidence" value="ECO:0007669"/>
    <property type="project" value="TreeGrafter"/>
</dbReference>
<dbReference type="EMBL" id="MCGO01000126">
    <property type="protein sequence ID" value="ORY25675.1"/>
    <property type="molecule type" value="Genomic_DNA"/>
</dbReference>
<keyword evidence="4" id="KW-1185">Reference proteome</keyword>
<feature type="compositionally biased region" description="Polar residues" evidence="1">
    <location>
        <begin position="195"/>
        <end position="207"/>
    </location>
</feature>
<dbReference type="PANTHER" id="PTHR45689">
    <property type="entry name" value="I[[H]] CHANNEL, ISOFORM E"/>
    <property type="match status" value="1"/>
</dbReference>
<evidence type="ECO:0000313" key="4">
    <source>
        <dbReference type="Proteomes" id="UP000193642"/>
    </source>
</evidence>
<feature type="transmembrane region" description="Helical" evidence="2">
    <location>
        <begin position="492"/>
        <end position="515"/>
    </location>
</feature>
<protein>
    <submittedName>
        <fullName evidence="3">Uncharacterized protein</fullName>
    </submittedName>
</protein>
<feature type="compositionally biased region" description="Polar residues" evidence="1">
    <location>
        <begin position="131"/>
        <end position="149"/>
    </location>
</feature>
<comment type="caution">
    <text evidence="3">The sequence shown here is derived from an EMBL/GenBank/DDBJ whole genome shotgun (WGS) entry which is preliminary data.</text>
</comment>
<dbReference type="AlphaFoldDB" id="A0A1Y2AUR9"/>
<feature type="region of interest" description="Disordered" evidence="1">
    <location>
        <begin position="109"/>
        <end position="178"/>
    </location>
</feature>
<reference evidence="3 4" key="1">
    <citation type="submission" date="2016-07" db="EMBL/GenBank/DDBJ databases">
        <title>Pervasive Adenine N6-methylation of Active Genes in Fungi.</title>
        <authorList>
            <consortium name="DOE Joint Genome Institute"/>
            <person name="Mondo S.J."/>
            <person name="Dannebaum R.O."/>
            <person name="Kuo R.C."/>
            <person name="Labutti K."/>
            <person name="Haridas S."/>
            <person name="Kuo A."/>
            <person name="Salamov A."/>
            <person name="Ahrendt S.R."/>
            <person name="Lipzen A."/>
            <person name="Sullivan W."/>
            <person name="Andreopoulos W.B."/>
            <person name="Clum A."/>
            <person name="Lindquist E."/>
            <person name="Daum C."/>
            <person name="Ramamoorthy G.K."/>
            <person name="Gryganskyi A."/>
            <person name="Culley D."/>
            <person name="Magnuson J.K."/>
            <person name="James T.Y."/>
            <person name="O'Malley M.A."/>
            <person name="Stajich J.E."/>
            <person name="Spatafora J.W."/>
            <person name="Visel A."/>
            <person name="Grigoriev I.V."/>
        </authorList>
    </citation>
    <scope>NUCLEOTIDE SEQUENCE [LARGE SCALE GENOMIC DNA]</scope>
    <source>
        <strain evidence="3 4">JEL800</strain>
    </source>
</reference>
<name>A0A1Y2AUR9_9FUNG</name>
<dbReference type="InterPro" id="IPR009292">
    <property type="entry name" value="RRP36"/>
</dbReference>
<feature type="transmembrane region" description="Helical" evidence="2">
    <location>
        <begin position="632"/>
        <end position="652"/>
    </location>
</feature>
<dbReference type="InterPro" id="IPR051413">
    <property type="entry name" value="K/Na_HCN_channel"/>
</dbReference>
<keyword evidence="2" id="KW-0812">Transmembrane</keyword>
<dbReference type="PANTHER" id="PTHR45689:SF5">
    <property type="entry name" value="I[[H]] CHANNEL, ISOFORM E"/>
    <property type="match status" value="1"/>
</dbReference>
<evidence type="ECO:0000256" key="1">
    <source>
        <dbReference type="SAM" id="MobiDB-lite"/>
    </source>
</evidence>
<feature type="compositionally biased region" description="Basic and acidic residues" evidence="1">
    <location>
        <begin position="385"/>
        <end position="402"/>
    </location>
</feature>
<sequence length="711" mass="80550">MTSKRPVPRYRQVVELPKKEEHRDPRFNKFSGKFNEGLFKRSYSIIKFKDSQIAVLKRIEAQLSKKGSTGSKLNLRKSVLSDTAQGIRLTPDDYTIDMAANVTAPQSMFAGPKNRFANTASSNPRRIFPPSDSNKSQSTNRSPGHSPATSRDRPKKIIKRSASQQSSLTSKTSSESFHNMDFIQPLDEVVPTEGSFDQSPTQKSNTLFGDADRCKRSFNPLEIVITTSVESVTSLEGNVSGTISQTEESSGYSSPIQTKKIDLSQLSVLNNDITSPMLLFKDVSDKSSASLQPDTPIEILSSTPKSLLDGNFDMHDQVSIRSDRKDISRISKQLFKQPHLGESRSRNTSMSSLNRSGSLFNERREALKTLRHPNAISPQHTPRRPVHESHADSSKPLKRDTKATMRASGGDILKKLQPDQEAIVISEIKTLNSTTPNEKESFVSDTILLTFLLPVFDSKGRIVDLFHFEKAEIDNLSFSRNGLHPRSLFNTVWDLVVIVMFLIFTWLIPFFISFYDAPVEQFPLFSIVMTVTFALESITSVLTPQPKAANVLYSFREYESLRPTLNAWIQEWIGMPMIFEVVTIIPFEVLFVRWEYSHLLLLIRLARLIDRAPKLSSQCALLIRWRFQIDELCGFGISKIAPIAIGMIYFLHINACTINYLGNQRVTLVGRTFGWVLMKGMCLDCMLIHYTKLWEVCFRQLLSKFCIVQYR</sequence>
<accession>A0A1Y2AUR9</accession>
<evidence type="ECO:0000313" key="3">
    <source>
        <dbReference type="EMBL" id="ORY25675.1"/>
    </source>
</evidence>